<dbReference type="EMBL" id="QMBQ01000006">
    <property type="protein sequence ID" value="RAZ74411.1"/>
    <property type="molecule type" value="Genomic_DNA"/>
</dbReference>
<evidence type="ECO:0000313" key="3">
    <source>
        <dbReference type="Proteomes" id="UP000251956"/>
    </source>
</evidence>
<organism evidence="2 3">
    <name type="scientific">Mesorhizobium atlanticum</name>
    <dbReference type="NCBI Taxonomy" id="2233532"/>
    <lineage>
        <taxon>Bacteria</taxon>
        <taxon>Pseudomonadati</taxon>
        <taxon>Pseudomonadota</taxon>
        <taxon>Alphaproteobacteria</taxon>
        <taxon>Hyphomicrobiales</taxon>
        <taxon>Phyllobacteriaceae</taxon>
        <taxon>Mesorhizobium</taxon>
    </lineage>
</organism>
<dbReference type="InterPro" id="IPR036291">
    <property type="entry name" value="NAD(P)-bd_dom_sf"/>
</dbReference>
<evidence type="ECO:0000256" key="1">
    <source>
        <dbReference type="ARBA" id="ARBA00006484"/>
    </source>
</evidence>
<accession>A0A330GS26</accession>
<name>A0A330GS26_9HYPH</name>
<protein>
    <submittedName>
        <fullName evidence="2">3-oxoacyl-ACP reductase</fullName>
    </submittedName>
</protein>
<proteinExistence type="inferred from homology"/>
<dbReference type="SUPFAM" id="SSF51735">
    <property type="entry name" value="NAD(P)-binding Rossmann-fold domains"/>
    <property type="match status" value="1"/>
</dbReference>
<evidence type="ECO:0000313" key="2">
    <source>
        <dbReference type="EMBL" id="RAZ74411.1"/>
    </source>
</evidence>
<dbReference type="Pfam" id="PF13561">
    <property type="entry name" value="adh_short_C2"/>
    <property type="match status" value="1"/>
</dbReference>
<comment type="caution">
    <text evidence="2">The sequence shown here is derived from an EMBL/GenBank/DDBJ whole genome shotgun (WGS) entry which is preliminary data.</text>
</comment>
<dbReference type="InterPro" id="IPR002347">
    <property type="entry name" value="SDR_fam"/>
</dbReference>
<dbReference type="PRINTS" id="PR00080">
    <property type="entry name" value="SDRFAMILY"/>
</dbReference>
<dbReference type="InterPro" id="IPR050259">
    <property type="entry name" value="SDR"/>
</dbReference>
<sequence length="241" mass="25336">MAVTFDFAGKTAIVTGGSRGIGKAVATQLARSGCDVWIWDADPAPLDGTCSQTVDVTKAGDIRNALSEVIAGSGRVDILVNNAGYLGPYRSFEAFEPTEWQRIIGINLIGTFEVTHQVLPVMRKAGTGRIVNMGSLAGKEGLPKLAAYSAASAGIISFTKALSREVNDTDIRVNCVAPGPIDTDLIRRLGNEVVSDMIGASPLKRLGAVDEVAALVLWLCSDAVSFNTGAVFDMSGGRARY</sequence>
<dbReference type="OrthoDB" id="9803333at2"/>
<dbReference type="PANTHER" id="PTHR42879">
    <property type="entry name" value="3-OXOACYL-(ACYL-CARRIER-PROTEIN) REDUCTASE"/>
    <property type="match status" value="1"/>
</dbReference>
<comment type="similarity">
    <text evidence="1">Belongs to the short-chain dehydrogenases/reductases (SDR) family.</text>
</comment>
<dbReference type="Gene3D" id="3.40.50.720">
    <property type="entry name" value="NAD(P)-binding Rossmann-like Domain"/>
    <property type="match status" value="1"/>
</dbReference>
<reference evidence="3" key="1">
    <citation type="submission" date="2018-06" db="EMBL/GenBank/DDBJ databases">
        <authorList>
            <person name="Helene L.C."/>
            <person name="Dall'Agnol R."/>
            <person name="Delamuta J.R."/>
            <person name="Hungria M."/>
        </authorList>
    </citation>
    <scope>NUCLEOTIDE SEQUENCE [LARGE SCALE GENOMIC DNA]</scope>
    <source>
        <strain evidence="3">CNPSo 3140</strain>
    </source>
</reference>
<keyword evidence="3" id="KW-1185">Reference proteome</keyword>
<dbReference type="FunFam" id="3.40.50.720:FF:000084">
    <property type="entry name" value="Short-chain dehydrogenase reductase"/>
    <property type="match status" value="1"/>
</dbReference>
<reference evidence="2 3" key="2">
    <citation type="submission" date="2018-07" db="EMBL/GenBank/DDBJ databases">
        <title>Diversity of Mesorhizobium strains in Brazil.</title>
        <authorList>
            <person name="Helene L.C.F."/>
            <person name="Dall'Agnol R."/>
            <person name="Delamuta J.R.M."/>
            <person name="Hungria M."/>
        </authorList>
    </citation>
    <scope>NUCLEOTIDE SEQUENCE [LARGE SCALE GENOMIC DNA]</scope>
    <source>
        <strain evidence="2 3">CNPSo 3140</strain>
    </source>
</reference>
<dbReference type="AlphaFoldDB" id="A0A330GS26"/>
<dbReference type="Proteomes" id="UP000251956">
    <property type="component" value="Unassembled WGS sequence"/>
</dbReference>
<dbReference type="PRINTS" id="PR00081">
    <property type="entry name" value="GDHRDH"/>
</dbReference>
<dbReference type="PANTHER" id="PTHR42879:SF2">
    <property type="entry name" value="3-OXOACYL-[ACYL-CARRIER-PROTEIN] REDUCTASE FABG"/>
    <property type="match status" value="1"/>
</dbReference>
<gene>
    <name evidence="2" type="ORF">DPM35_22045</name>
</gene>